<dbReference type="EMBL" id="CM047590">
    <property type="protein sequence ID" value="KAI9919746.1"/>
    <property type="molecule type" value="Genomic_DNA"/>
</dbReference>
<keyword evidence="2" id="KW-1185">Reference proteome</keyword>
<reference evidence="1 2" key="1">
    <citation type="journal article" date="2022" name="bioRxiv">
        <title>The genome of the oomycete Peronosclerospora sorghi, a cosmopolitan pathogen of maize and sorghum, is inflated with dispersed pseudogenes.</title>
        <authorList>
            <person name="Fletcher K."/>
            <person name="Martin F."/>
            <person name="Isakeit T."/>
            <person name="Cavanaugh K."/>
            <person name="Magill C."/>
            <person name="Michelmore R."/>
        </authorList>
    </citation>
    <scope>NUCLEOTIDE SEQUENCE [LARGE SCALE GENOMIC DNA]</scope>
    <source>
        <strain evidence="1">P6</strain>
    </source>
</reference>
<evidence type="ECO:0000313" key="1">
    <source>
        <dbReference type="EMBL" id="KAI9919746.1"/>
    </source>
</evidence>
<accession>A0ACC0WPS2</accession>
<organism evidence="1 2">
    <name type="scientific">Peronosclerospora sorghi</name>
    <dbReference type="NCBI Taxonomy" id="230839"/>
    <lineage>
        <taxon>Eukaryota</taxon>
        <taxon>Sar</taxon>
        <taxon>Stramenopiles</taxon>
        <taxon>Oomycota</taxon>
        <taxon>Peronosporomycetes</taxon>
        <taxon>Peronosporales</taxon>
        <taxon>Peronosporaceae</taxon>
        <taxon>Peronosclerospora</taxon>
    </lineage>
</organism>
<comment type="caution">
    <text evidence="1">The sequence shown here is derived from an EMBL/GenBank/DDBJ whole genome shotgun (WGS) entry which is preliminary data.</text>
</comment>
<gene>
    <name evidence="1" type="ORF">PsorP6_017610</name>
</gene>
<sequence length="92" mass="10352">MADDDDRDDGIVDEDTFLDDTDKVLQLSKAYCGVRLKGKEKKALLSEKEFKKIVSGCGNVRLFEPLVGCYLDTNALYSFGVFVLQGRCFSMR</sequence>
<protein>
    <submittedName>
        <fullName evidence="1">Uncharacterized protein</fullName>
    </submittedName>
</protein>
<name>A0ACC0WPS2_9STRA</name>
<dbReference type="Proteomes" id="UP001163321">
    <property type="component" value="Chromosome 11"/>
</dbReference>
<evidence type="ECO:0000313" key="2">
    <source>
        <dbReference type="Proteomes" id="UP001163321"/>
    </source>
</evidence>
<proteinExistence type="predicted"/>